<feature type="compositionally biased region" description="Low complexity" evidence="1">
    <location>
        <begin position="54"/>
        <end position="68"/>
    </location>
</feature>
<dbReference type="EMBL" id="KN847318">
    <property type="protein sequence ID" value="KIW58757.1"/>
    <property type="molecule type" value="Genomic_DNA"/>
</dbReference>
<feature type="compositionally biased region" description="Basic residues" evidence="1">
    <location>
        <begin position="103"/>
        <end position="126"/>
    </location>
</feature>
<feature type="region of interest" description="Disordered" evidence="1">
    <location>
        <begin position="1"/>
        <end position="144"/>
    </location>
</feature>
<dbReference type="HOGENOM" id="CLU_1320907_0_0_1"/>
<gene>
    <name evidence="2" type="ORF">PV05_03255</name>
</gene>
<evidence type="ECO:0000313" key="2">
    <source>
        <dbReference type="EMBL" id="KIW58757.1"/>
    </source>
</evidence>
<dbReference type="GeneID" id="25325163"/>
<dbReference type="RefSeq" id="XP_013319341.1">
    <property type="nucleotide sequence ID" value="XM_013463887.1"/>
</dbReference>
<dbReference type="AlphaFoldDB" id="A0A0D2D8U0"/>
<organism evidence="2 3">
    <name type="scientific">Exophiala xenobiotica</name>
    <dbReference type="NCBI Taxonomy" id="348802"/>
    <lineage>
        <taxon>Eukaryota</taxon>
        <taxon>Fungi</taxon>
        <taxon>Dikarya</taxon>
        <taxon>Ascomycota</taxon>
        <taxon>Pezizomycotina</taxon>
        <taxon>Eurotiomycetes</taxon>
        <taxon>Chaetothyriomycetidae</taxon>
        <taxon>Chaetothyriales</taxon>
        <taxon>Herpotrichiellaceae</taxon>
        <taxon>Exophiala</taxon>
    </lineage>
</organism>
<sequence>MSEEWGFDQGYAIATGSYPSGKSLSLGPAVDHSKRWVEDLHDTDAEADTDAETDTASSTINVVSISSSRYQEVVRETPMDSPLPLPPTTPAKRRTSDNATAGRRSKKTKVSPPGKRKSPKSGRKRAEKPVSETESGQNESGDLVVRKASAAHGITKMVLELEKRAIKAEQAMMAAEQRAWTAEEMSAKAEHGMKKRGTRQTMVRRRKR</sequence>
<protein>
    <submittedName>
        <fullName evidence="2">Uncharacterized protein</fullName>
    </submittedName>
</protein>
<feature type="region of interest" description="Disordered" evidence="1">
    <location>
        <begin position="183"/>
        <end position="208"/>
    </location>
</feature>
<reference evidence="2 3" key="1">
    <citation type="submission" date="2015-01" db="EMBL/GenBank/DDBJ databases">
        <title>The Genome Sequence of Exophiala xenobiotica CBS118157.</title>
        <authorList>
            <consortium name="The Broad Institute Genomics Platform"/>
            <person name="Cuomo C."/>
            <person name="de Hoog S."/>
            <person name="Gorbushina A."/>
            <person name="Stielow B."/>
            <person name="Teixiera M."/>
            <person name="Abouelleil A."/>
            <person name="Chapman S.B."/>
            <person name="Priest M."/>
            <person name="Young S.K."/>
            <person name="Wortman J."/>
            <person name="Nusbaum C."/>
            <person name="Birren B."/>
        </authorList>
    </citation>
    <scope>NUCLEOTIDE SEQUENCE [LARGE SCALE GENOMIC DNA]</scope>
    <source>
        <strain evidence="2 3">CBS 118157</strain>
    </source>
</reference>
<evidence type="ECO:0000313" key="3">
    <source>
        <dbReference type="Proteomes" id="UP000054342"/>
    </source>
</evidence>
<name>A0A0D2D8U0_9EURO</name>
<keyword evidence="3" id="KW-1185">Reference proteome</keyword>
<feature type="compositionally biased region" description="Basic residues" evidence="1">
    <location>
        <begin position="193"/>
        <end position="208"/>
    </location>
</feature>
<dbReference type="Proteomes" id="UP000054342">
    <property type="component" value="Unassembled WGS sequence"/>
</dbReference>
<evidence type="ECO:0000256" key="1">
    <source>
        <dbReference type="SAM" id="MobiDB-lite"/>
    </source>
</evidence>
<accession>A0A0D2D8U0</accession>
<proteinExistence type="predicted"/>
<dbReference type="OrthoDB" id="10667383at2759"/>
<feature type="compositionally biased region" description="Basic and acidic residues" evidence="1">
    <location>
        <begin position="31"/>
        <end position="44"/>
    </location>
</feature>